<dbReference type="PROSITE" id="PS00108">
    <property type="entry name" value="PROTEIN_KINASE_ST"/>
    <property type="match status" value="1"/>
</dbReference>
<keyword evidence="4" id="KW-1185">Reference proteome</keyword>
<dbReference type="SMART" id="SM00220">
    <property type="entry name" value="S_TKc"/>
    <property type="match status" value="1"/>
</dbReference>
<evidence type="ECO:0000313" key="3">
    <source>
        <dbReference type="EMBL" id="KAG2436993.1"/>
    </source>
</evidence>
<dbReference type="Gene3D" id="3.30.200.20">
    <property type="entry name" value="Phosphorylase Kinase, domain 1"/>
    <property type="match status" value="1"/>
</dbReference>
<dbReference type="Pfam" id="PF00069">
    <property type="entry name" value="Pkinase"/>
    <property type="match status" value="1"/>
</dbReference>
<dbReference type="InterPro" id="IPR011009">
    <property type="entry name" value="Kinase-like_dom_sf"/>
</dbReference>
<feature type="region of interest" description="Disordered" evidence="1">
    <location>
        <begin position="227"/>
        <end position="287"/>
    </location>
</feature>
<dbReference type="SUPFAM" id="SSF56112">
    <property type="entry name" value="Protein kinase-like (PK-like)"/>
    <property type="match status" value="1"/>
</dbReference>
<dbReference type="PROSITE" id="PS50011">
    <property type="entry name" value="PROTEIN_KINASE_DOM"/>
    <property type="match status" value="1"/>
</dbReference>
<dbReference type="EMBL" id="JAEHOD010000048">
    <property type="protein sequence ID" value="KAG2436993.1"/>
    <property type="molecule type" value="Genomic_DNA"/>
</dbReference>
<organism evidence="3 4">
    <name type="scientific">Chlamydomonas schloesseri</name>
    <dbReference type="NCBI Taxonomy" id="2026947"/>
    <lineage>
        <taxon>Eukaryota</taxon>
        <taxon>Viridiplantae</taxon>
        <taxon>Chlorophyta</taxon>
        <taxon>core chlorophytes</taxon>
        <taxon>Chlorophyceae</taxon>
        <taxon>CS clade</taxon>
        <taxon>Chlamydomonadales</taxon>
        <taxon>Chlamydomonadaceae</taxon>
        <taxon>Chlamydomonas</taxon>
    </lineage>
</organism>
<dbReference type="PANTHER" id="PTHR44329:SF214">
    <property type="entry name" value="PROTEIN KINASE DOMAIN-CONTAINING PROTEIN"/>
    <property type="match status" value="1"/>
</dbReference>
<proteinExistence type="predicted"/>
<evidence type="ECO:0000256" key="1">
    <source>
        <dbReference type="SAM" id="MobiDB-lite"/>
    </source>
</evidence>
<dbReference type="PANTHER" id="PTHR44329">
    <property type="entry name" value="SERINE/THREONINE-PROTEIN KINASE TNNI3K-RELATED"/>
    <property type="match status" value="1"/>
</dbReference>
<accession>A0A835W4H5</accession>
<dbReference type="OrthoDB" id="4062651at2759"/>
<sequence>MDLTTPGGDSSSATSLQALLSTEAVQTWSAERSRSGPPASVALPLPRDFPDLQQLRAACGVAHCALLPLRMGGGLGGALLVCLGGPASPPPGSVKPPVSPGAAAVASPALGTGEQQGPAAAAAVADCSTPNWLPHHLPELSLLGAAVCGALSGPYPREVQCALLDLAAGLRRCESINALVSAVVCGLADLTTHVTCGMNFTVTPLLTHRTGATAAIFQDSSWREAGAAGGNTRGDIERDVRKAGSGANLPSGAAMSAVTAEGPVASNGDASAHPSPSPHTSPLMPEPSRTLRAHVTHLNHTLLLQLITGVDNGRYRKLYCGAIIPNCGEHVQDETNRGRDVSLCHRVGVADTGSLVAAVGLLPGGGPLLCAYLTSREPLPEPLLEAALAVVHTALQLCLYSVHSLLSGPGEVGEEWCLLHDTHLHPSAVAVSTTCTPRSLVRSGTGTGGTGGPHPHTAMPHAASMPSTSPACMAPEELGGLTNGGHSTSAMRRQLSFSLSTAGISAAAPSRSNLGMMVSSIRSSLNAVMSQRAVLEAEGLQDDVNGVELLKQIGQGGQGVVFCGTLHGLEVAIKVVGTEEGADEVYDIDDEGAMIKLKRVLKRDATELAVTVSISHPNIIQVFSYFVDVMVVEYVGQPDRFKLLPKAKGHAASGADGGVGVTGPSNMIICMEYCDAGSLKHAVKRGCFRAETAGGGSRPNLTALYTTLMEIALALRHLHALRLVHCDLKPSNILLKSSMRDPRGWVCKLSDFGCVRLMSEPAPGQRPSFNLEYAVGTPSFMAPEMFCKGHPLDAAVDVYSFGILMYEVYTGSNVYDGVPPDKLPYHVVKRGLRPAFPPDTPSAFRSLAQACWASDPRSRPTAAALVTVLQRLLSSCANVAPQGS</sequence>
<evidence type="ECO:0000259" key="2">
    <source>
        <dbReference type="PROSITE" id="PS50011"/>
    </source>
</evidence>
<name>A0A835W4H5_9CHLO</name>
<reference evidence="3" key="1">
    <citation type="journal article" date="2020" name="bioRxiv">
        <title>Comparative genomics of Chlamydomonas.</title>
        <authorList>
            <person name="Craig R.J."/>
            <person name="Hasan A.R."/>
            <person name="Ness R.W."/>
            <person name="Keightley P.D."/>
        </authorList>
    </citation>
    <scope>NUCLEOTIDE SEQUENCE</scope>
    <source>
        <strain evidence="3">CCAP 11/173</strain>
    </source>
</reference>
<comment type="caution">
    <text evidence="3">The sequence shown here is derived from an EMBL/GenBank/DDBJ whole genome shotgun (WGS) entry which is preliminary data.</text>
</comment>
<dbReference type="Proteomes" id="UP000613740">
    <property type="component" value="Unassembled WGS sequence"/>
</dbReference>
<dbReference type="GO" id="GO:0005524">
    <property type="term" value="F:ATP binding"/>
    <property type="evidence" value="ECO:0007669"/>
    <property type="project" value="InterPro"/>
</dbReference>
<feature type="domain" description="Protein kinase" evidence="2">
    <location>
        <begin position="547"/>
        <end position="873"/>
    </location>
</feature>
<dbReference type="GO" id="GO:0004674">
    <property type="term" value="F:protein serine/threonine kinase activity"/>
    <property type="evidence" value="ECO:0007669"/>
    <property type="project" value="TreeGrafter"/>
</dbReference>
<feature type="compositionally biased region" description="Low complexity" evidence="1">
    <location>
        <begin position="270"/>
        <end position="282"/>
    </location>
</feature>
<dbReference type="InterPro" id="IPR008271">
    <property type="entry name" value="Ser/Thr_kinase_AS"/>
</dbReference>
<dbReference type="InterPro" id="IPR000719">
    <property type="entry name" value="Prot_kinase_dom"/>
</dbReference>
<protein>
    <recommendedName>
        <fullName evidence="2">Protein kinase domain-containing protein</fullName>
    </recommendedName>
</protein>
<dbReference type="AlphaFoldDB" id="A0A835W4H5"/>
<gene>
    <name evidence="3" type="ORF">HYH02_011425</name>
</gene>
<evidence type="ECO:0000313" key="4">
    <source>
        <dbReference type="Proteomes" id="UP000613740"/>
    </source>
</evidence>
<dbReference type="InterPro" id="IPR051681">
    <property type="entry name" value="Ser/Thr_Kinases-Pseudokinases"/>
</dbReference>
<dbReference type="Gene3D" id="1.10.510.10">
    <property type="entry name" value="Transferase(Phosphotransferase) domain 1"/>
    <property type="match status" value="1"/>
</dbReference>